<sequence>MKVRVQRRWFHCCRRLDNAPLENSVKNYLARTKGLEPDFEIRQLPQIISGFNKRYRARYLEPSQRWFKADWKASDHGEDKATRLLRPEVFDKFIINSDFHRGNMEQYQKAQKLSFDPAELLRTSLNVGDIVLLKQCTSELTMCVNLPQSTTDPRYTFAKKDGTLVYAMKNSVILRIPKDLPEEVNQLLKRESNHPYQKIGTIKNSSNETEILPVLTRQLIVSFTLATFTKFAWTQLPIVLKKLELIHRYLQDSRGSKHVNFMSLVRIIKNLNIKEATDAINGDAYVRKVIDESMSVVNKSIDPTTLLATYWGVREQQQNNLWGSVYTNTALLSPTTVAVLPLKKAHLFYQEVITRLESNDYQEIKAFAKLVNDKDYHSIAKRYDYIRTLLNDYAAGNIEENAVLTTIISKIFRHIDMYRDQDVTRSLCGKLLVEISPQSNSSNFILGNWDLNIPKSSGISSVEQKLYDTAMPTIVSDTDRYDFGDMPVFCIDSEDAHEIDDGISIEELDGVRSRIHIHIADPAGLFPESFDYTKSGISDDVLRVSLKRAFTTYLPDLVVPMLPKSFCNRADLGKHDRKTETISFSFELVNKEDGGLHVDYDTFQVRLGIVSNFPKVTYDKVDSILNGDDNSLPSKQKKQLELLHTLATKLLHKRIHDDNAVVFGDGFNKGLVSLSPDDDGELCIPTFYDQSQTKSTLLVSEFMILTNKLCAAFFQENKIPGVYRCYNGLNLGNQAKAQFELLKENIKLGKLPSLKDITKISSQLSSSFYSPFPLPHKMIGNTAYLTVTSPMRRGPDLINHLQLHRFLKKLPLCFKQEYLDQYVWSFQARADILKIFQRHSSTYWTLKHLEQSGTKTHDVIVTSVPQNGTVNCLFPEYSYARGTLKLDPAMKKIPRIGDTIRHCKIESIHPLDGILTLTHVNRK</sequence>
<organism evidence="2 3">
    <name type="scientific">Candida glabrata</name>
    <name type="common">Yeast</name>
    <name type="synonym">Torulopsis glabrata</name>
    <dbReference type="NCBI Taxonomy" id="5478"/>
    <lineage>
        <taxon>Eukaryota</taxon>
        <taxon>Fungi</taxon>
        <taxon>Dikarya</taxon>
        <taxon>Ascomycota</taxon>
        <taxon>Saccharomycotina</taxon>
        <taxon>Saccharomycetes</taxon>
        <taxon>Saccharomycetales</taxon>
        <taxon>Saccharomycetaceae</taxon>
        <taxon>Nakaseomyces</taxon>
    </lineage>
</organism>
<dbReference type="VEuPathDB" id="FungiDB:CAGL0M07051g"/>
<dbReference type="GO" id="GO:0003723">
    <property type="term" value="F:RNA binding"/>
    <property type="evidence" value="ECO:0007669"/>
    <property type="project" value="InterPro"/>
</dbReference>
<gene>
    <name evidence="2" type="ORF">AO440_004157</name>
</gene>
<dbReference type="VEuPathDB" id="FungiDB:B1J91_M07051g"/>
<dbReference type="Pfam" id="PF00773">
    <property type="entry name" value="RNB"/>
    <property type="match status" value="1"/>
</dbReference>
<name>A0A0W0CXR7_CANGB</name>
<reference evidence="2 3" key="1">
    <citation type="submission" date="2015-10" db="EMBL/GenBank/DDBJ databases">
        <title>Draft genomes sequences of Candida glabrata isolates 1A, 1B, 2A, 2B, 3A and 3B.</title>
        <authorList>
            <person name="Haavelsrud O.E."/>
            <person name="Gaustad P."/>
        </authorList>
    </citation>
    <scope>NUCLEOTIDE SEQUENCE [LARGE SCALE GENOMIC DNA]</scope>
    <source>
        <strain evidence="2">910700640</strain>
    </source>
</reference>
<dbReference type="InterPro" id="IPR001900">
    <property type="entry name" value="RNase_II/R"/>
</dbReference>
<dbReference type="VEuPathDB" id="FungiDB:GWK60_M07029"/>
<dbReference type="InterPro" id="IPR012340">
    <property type="entry name" value="NA-bd_OB-fold"/>
</dbReference>
<dbReference type="GO" id="GO:0006402">
    <property type="term" value="P:mRNA catabolic process"/>
    <property type="evidence" value="ECO:0007669"/>
    <property type="project" value="TreeGrafter"/>
</dbReference>
<dbReference type="SUPFAM" id="SSF50249">
    <property type="entry name" value="Nucleic acid-binding proteins"/>
    <property type="match status" value="1"/>
</dbReference>
<comment type="caution">
    <text evidence="2">The sequence shown here is derived from an EMBL/GenBank/DDBJ whole genome shotgun (WGS) entry which is preliminary data.</text>
</comment>
<dbReference type="InterPro" id="IPR050180">
    <property type="entry name" value="RNR_Ribonuclease"/>
</dbReference>
<dbReference type="GO" id="GO:0045025">
    <property type="term" value="C:mitochondrial degradosome"/>
    <property type="evidence" value="ECO:0007669"/>
    <property type="project" value="EnsemblFungi"/>
</dbReference>
<dbReference type="PANTHER" id="PTHR23355">
    <property type="entry name" value="RIBONUCLEASE"/>
    <property type="match status" value="1"/>
</dbReference>
<evidence type="ECO:0000259" key="1">
    <source>
        <dbReference type="SMART" id="SM00955"/>
    </source>
</evidence>
<dbReference type="GO" id="GO:0000932">
    <property type="term" value="C:P-body"/>
    <property type="evidence" value="ECO:0007669"/>
    <property type="project" value="TreeGrafter"/>
</dbReference>
<dbReference type="Proteomes" id="UP000054886">
    <property type="component" value="Unassembled WGS sequence"/>
</dbReference>
<dbReference type="EMBL" id="LLZZ01000117">
    <property type="protein sequence ID" value="KTB04189.1"/>
    <property type="molecule type" value="Genomic_DNA"/>
</dbReference>
<evidence type="ECO:0000313" key="2">
    <source>
        <dbReference type="EMBL" id="KTB04189.1"/>
    </source>
</evidence>
<dbReference type="SMART" id="SM00955">
    <property type="entry name" value="RNB"/>
    <property type="match status" value="1"/>
</dbReference>
<proteinExistence type="predicted"/>
<dbReference type="GO" id="GO:0008859">
    <property type="term" value="F:exoribonuclease II activity"/>
    <property type="evidence" value="ECO:0007669"/>
    <property type="project" value="EnsemblFungi"/>
</dbReference>
<evidence type="ECO:0000313" key="3">
    <source>
        <dbReference type="Proteomes" id="UP000054886"/>
    </source>
</evidence>
<dbReference type="PANTHER" id="PTHR23355:SF59">
    <property type="entry name" value="EXORIBONUCLEASE II, MITOCHONDRIAL"/>
    <property type="match status" value="1"/>
</dbReference>
<feature type="domain" description="RNB" evidence="1">
    <location>
        <begin position="480"/>
        <end position="809"/>
    </location>
</feature>
<accession>A0A0W0CXR7</accession>
<dbReference type="AlphaFoldDB" id="A0A0W0CXR7"/>
<protein>
    <submittedName>
        <fullName evidence="2">Exoribonuclease II, mitochondrial</fullName>
    </submittedName>
</protein>
<dbReference type="GO" id="GO:0000957">
    <property type="term" value="P:mitochondrial RNA catabolic process"/>
    <property type="evidence" value="ECO:0007669"/>
    <property type="project" value="EnsemblFungi"/>
</dbReference>
<dbReference type="VEuPathDB" id="FungiDB:GVI51_M07029"/>